<evidence type="ECO:0000256" key="3">
    <source>
        <dbReference type="ARBA" id="ARBA00022679"/>
    </source>
</evidence>
<keyword evidence="3" id="KW-0808">Transferase</keyword>
<reference evidence="8" key="1">
    <citation type="submission" date="2021-01" db="EMBL/GenBank/DDBJ databases">
        <authorList>
            <person name="Corre E."/>
            <person name="Pelletier E."/>
            <person name="Niang G."/>
            <person name="Scheremetjew M."/>
            <person name="Finn R."/>
            <person name="Kale V."/>
            <person name="Holt S."/>
            <person name="Cochrane G."/>
            <person name="Meng A."/>
            <person name="Brown T."/>
            <person name="Cohen L."/>
        </authorList>
    </citation>
    <scope>NUCLEOTIDE SEQUENCE</scope>
    <source>
        <strain evidence="8">RCC1871</strain>
    </source>
</reference>
<dbReference type="InterPro" id="IPR004625">
    <property type="entry name" value="PyrdxlKinase"/>
</dbReference>
<keyword evidence="6" id="KW-0067">ATP-binding</keyword>
<evidence type="ECO:0000313" key="9">
    <source>
        <dbReference type="EMBL" id="WZN59420.1"/>
    </source>
</evidence>
<proteinExistence type="inferred from homology"/>
<dbReference type="EC" id="2.7.1.35" evidence="2"/>
<keyword evidence="4" id="KW-0547">Nucleotide-binding</keyword>
<dbReference type="InterPro" id="IPR029056">
    <property type="entry name" value="Ribokinase-like"/>
</dbReference>
<dbReference type="CDD" id="cd01173">
    <property type="entry name" value="pyridoxal_pyridoxamine_kinase"/>
    <property type="match status" value="1"/>
</dbReference>
<comment type="similarity">
    <text evidence="1">Belongs to the pyridoxine kinase family.</text>
</comment>
<evidence type="ECO:0000256" key="2">
    <source>
        <dbReference type="ARBA" id="ARBA00012104"/>
    </source>
</evidence>
<keyword evidence="10" id="KW-1185">Reference proteome</keyword>
<sequence length="318" mass="34996">MSQRRQGEVSVRASETSRVLSVQSHVVHGYVGNKSAVFPLQLLGFEVDSVNTVHFSNHTGYPSFKGTVMTGEELRSTMEGLEANGLVDHTHLLTGYIGSESVLAAVVEVLGAIRQKNPRAVYVCDPVLGDHGRIYTKPELVEVYRQVVVPLANVLTPNQFELELLTGREAKTDEDILRCVEDLHRRGPETVVVTSIDDAQGEHSEGSEIRILASTTRPQDDGLPSRFTLSVPKLGSHFTGSGDLTAALLLAWTTETPARLREAVLRTVSSVYEVLRDTAENGEGNERAFMKTPELRLVQNQDAIRSPRLRFSDSVRPL</sequence>
<dbReference type="NCBIfam" id="TIGR00687">
    <property type="entry name" value="pyridox_kin"/>
    <property type="match status" value="1"/>
</dbReference>
<protein>
    <recommendedName>
        <fullName evidence="2">pyridoxal kinase</fullName>
        <ecNumber evidence="2">2.7.1.35</ecNumber>
    </recommendedName>
</protein>
<dbReference type="EMBL" id="HBHZ01004563">
    <property type="protein sequence ID" value="CAE0190425.1"/>
    <property type="molecule type" value="Transcribed_RNA"/>
</dbReference>
<dbReference type="AlphaFoldDB" id="A0A7S3CA66"/>
<evidence type="ECO:0000256" key="1">
    <source>
        <dbReference type="ARBA" id="ARBA00008805"/>
    </source>
</evidence>
<evidence type="ECO:0000256" key="5">
    <source>
        <dbReference type="ARBA" id="ARBA00022777"/>
    </source>
</evidence>
<reference evidence="9 10" key="2">
    <citation type="submission" date="2024-03" db="EMBL/GenBank/DDBJ databases">
        <title>Complete genome sequence of the green alga Chloropicon roscoffensis RCC1871.</title>
        <authorList>
            <person name="Lemieux C."/>
            <person name="Pombert J.-F."/>
            <person name="Otis C."/>
            <person name="Turmel M."/>
        </authorList>
    </citation>
    <scope>NUCLEOTIDE SEQUENCE [LARGE SCALE GENOMIC DNA]</scope>
    <source>
        <strain evidence="9 10">RCC1871</strain>
    </source>
</reference>
<keyword evidence="5 9" id="KW-0418">Kinase</keyword>
<dbReference type="InterPro" id="IPR013749">
    <property type="entry name" value="PM/HMP-P_kinase-1"/>
</dbReference>
<dbReference type="Pfam" id="PF08543">
    <property type="entry name" value="Phos_pyr_kin"/>
    <property type="match status" value="1"/>
</dbReference>
<dbReference type="SUPFAM" id="SSF53613">
    <property type="entry name" value="Ribokinase-like"/>
    <property type="match status" value="1"/>
</dbReference>
<evidence type="ECO:0000313" key="10">
    <source>
        <dbReference type="Proteomes" id="UP001472866"/>
    </source>
</evidence>
<gene>
    <name evidence="8" type="ORF">CROS1456_LOCUS3515</name>
    <name evidence="9" type="ORF">HKI87_01g09460</name>
</gene>
<feature type="domain" description="Pyridoxamine kinase/Phosphomethylpyrimidine kinase" evidence="7">
    <location>
        <begin position="94"/>
        <end position="285"/>
    </location>
</feature>
<accession>A0A7S3CA66</accession>
<dbReference type="Gene3D" id="3.40.1190.20">
    <property type="match status" value="1"/>
</dbReference>
<evidence type="ECO:0000313" key="8">
    <source>
        <dbReference type="EMBL" id="CAE0190425.1"/>
    </source>
</evidence>
<organism evidence="8">
    <name type="scientific">Chloropicon roscoffensis</name>
    <dbReference type="NCBI Taxonomy" id="1461544"/>
    <lineage>
        <taxon>Eukaryota</taxon>
        <taxon>Viridiplantae</taxon>
        <taxon>Chlorophyta</taxon>
        <taxon>Chloropicophyceae</taxon>
        <taxon>Chloropicales</taxon>
        <taxon>Chloropicaceae</taxon>
        <taxon>Chloropicon</taxon>
    </lineage>
</organism>
<dbReference type="PANTHER" id="PTHR10534:SF2">
    <property type="entry name" value="PYRIDOXAL KINASE"/>
    <property type="match status" value="1"/>
</dbReference>
<dbReference type="GO" id="GO:0005829">
    <property type="term" value="C:cytosol"/>
    <property type="evidence" value="ECO:0007669"/>
    <property type="project" value="TreeGrafter"/>
</dbReference>
<evidence type="ECO:0000256" key="6">
    <source>
        <dbReference type="ARBA" id="ARBA00022840"/>
    </source>
</evidence>
<dbReference type="GO" id="GO:0009443">
    <property type="term" value="P:pyridoxal 5'-phosphate salvage"/>
    <property type="evidence" value="ECO:0007669"/>
    <property type="project" value="InterPro"/>
</dbReference>
<dbReference type="GO" id="GO:0005524">
    <property type="term" value="F:ATP binding"/>
    <property type="evidence" value="ECO:0007669"/>
    <property type="project" value="UniProtKB-KW"/>
</dbReference>
<evidence type="ECO:0000256" key="4">
    <source>
        <dbReference type="ARBA" id="ARBA00022741"/>
    </source>
</evidence>
<dbReference type="PANTHER" id="PTHR10534">
    <property type="entry name" value="PYRIDOXAL KINASE"/>
    <property type="match status" value="1"/>
</dbReference>
<dbReference type="GO" id="GO:0008478">
    <property type="term" value="F:pyridoxal kinase activity"/>
    <property type="evidence" value="ECO:0007669"/>
    <property type="project" value="UniProtKB-EC"/>
</dbReference>
<evidence type="ECO:0000259" key="7">
    <source>
        <dbReference type="Pfam" id="PF08543"/>
    </source>
</evidence>
<dbReference type="EMBL" id="CP151501">
    <property type="protein sequence ID" value="WZN59420.1"/>
    <property type="molecule type" value="Genomic_DNA"/>
</dbReference>
<dbReference type="Proteomes" id="UP001472866">
    <property type="component" value="Chromosome 01"/>
</dbReference>
<name>A0A7S3CA66_9CHLO</name>